<dbReference type="SUPFAM" id="SSF47413">
    <property type="entry name" value="lambda repressor-like DNA-binding domains"/>
    <property type="match status" value="1"/>
</dbReference>
<dbReference type="CDD" id="cd00093">
    <property type="entry name" value="HTH_XRE"/>
    <property type="match status" value="1"/>
</dbReference>
<sequence length="296" mass="31577">MRGIITSFEHRAAGAGTGAGALRRWARASAALSATDDDAPLLAARAVLANALALIHFPEPRDVDDLARLVAQHGGSPVARLQESGLAAIDPGERPLTTHLVRVLAGYAWGGPGTQLRPDGRTEREELAGACVVRLLLVGDASGPPPPITDANDLRAVFEDHALPAWRAVVAARVGDPWDGTAERHLGLLDPVSQPFEVASIRAVVELSRREAEEDERRAVASHIRSTIDQTGLTQREFAALVGTSPSRLSTYVTGTVTPSAAMLLRINRAARRAQRADRARDRDRDPDLGVPEPGR</sequence>
<dbReference type="RefSeq" id="WP_151581075.1">
    <property type="nucleotide sequence ID" value="NZ_WBVM01000002.1"/>
</dbReference>
<reference evidence="3 4" key="1">
    <citation type="submission" date="2019-09" db="EMBL/GenBank/DDBJ databases">
        <title>Pimelobacter sp. isolated from Paulinella.</title>
        <authorList>
            <person name="Jeong S.E."/>
        </authorList>
    </citation>
    <scope>NUCLEOTIDE SEQUENCE [LARGE SCALE GENOMIC DNA]</scope>
    <source>
        <strain evidence="3 4">Pch-N</strain>
    </source>
</reference>
<feature type="compositionally biased region" description="Basic and acidic residues" evidence="1">
    <location>
        <begin position="275"/>
        <end position="288"/>
    </location>
</feature>
<dbReference type="AlphaFoldDB" id="A0A7J5DUA9"/>
<evidence type="ECO:0000256" key="1">
    <source>
        <dbReference type="SAM" id="MobiDB-lite"/>
    </source>
</evidence>
<comment type="caution">
    <text evidence="3">The sequence shown here is derived from an EMBL/GenBank/DDBJ whole genome shotgun (WGS) entry which is preliminary data.</text>
</comment>
<organism evidence="3 4">
    <name type="scientific">Nocardioides simplex</name>
    <name type="common">Arthrobacter simplex</name>
    <dbReference type="NCBI Taxonomy" id="2045"/>
    <lineage>
        <taxon>Bacteria</taxon>
        <taxon>Bacillati</taxon>
        <taxon>Actinomycetota</taxon>
        <taxon>Actinomycetes</taxon>
        <taxon>Propionibacteriales</taxon>
        <taxon>Nocardioidaceae</taxon>
        <taxon>Pimelobacter</taxon>
    </lineage>
</organism>
<dbReference type="InterPro" id="IPR001387">
    <property type="entry name" value="Cro/C1-type_HTH"/>
</dbReference>
<feature type="domain" description="HTH cro/C1-type" evidence="2">
    <location>
        <begin position="224"/>
        <end position="267"/>
    </location>
</feature>
<name>A0A7J5DUA9_NOCSI</name>
<evidence type="ECO:0000313" key="4">
    <source>
        <dbReference type="Proteomes" id="UP000449906"/>
    </source>
</evidence>
<dbReference type="GO" id="GO:0003677">
    <property type="term" value="F:DNA binding"/>
    <property type="evidence" value="ECO:0007669"/>
    <property type="project" value="InterPro"/>
</dbReference>
<dbReference type="EMBL" id="WBVM01000002">
    <property type="protein sequence ID" value="KAB2808907.1"/>
    <property type="molecule type" value="Genomic_DNA"/>
</dbReference>
<dbReference type="Gene3D" id="1.10.260.40">
    <property type="entry name" value="lambda repressor-like DNA-binding domains"/>
    <property type="match status" value="1"/>
</dbReference>
<protein>
    <submittedName>
        <fullName evidence="3">Helix-turn-helix transcriptional regulator</fullName>
    </submittedName>
</protein>
<dbReference type="InterPro" id="IPR010982">
    <property type="entry name" value="Lambda_DNA-bd_dom_sf"/>
</dbReference>
<feature type="region of interest" description="Disordered" evidence="1">
    <location>
        <begin position="273"/>
        <end position="296"/>
    </location>
</feature>
<dbReference type="PROSITE" id="PS50943">
    <property type="entry name" value="HTH_CROC1"/>
    <property type="match status" value="1"/>
</dbReference>
<evidence type="ECO:0000259" key="2">
    <source>
        <dbReference type="PROSITE" id="PS50943"/>
    </source>
</evidence>
<gene>
    <name evidence="3" type="ORF">F9L07_17695</name>
</gene>
<dbReference type="Pfam" id="PF01381">
    <property type="entry name" value="HTH_3"/>
    <property type="match status" value="1"/>
</dbReference>
<proteinExistence type="predicted"/>
<dbReference type="Proteomes" id="UP000449906">
    <property type="component" value="Unassembled WGS sequence"/>
</dbReference>
<evidence type="ECO:0000313" key="3">
    <source>
        <dbReference type="EMBL" id="KAB2808907.1"/>
    </source>
</evidence>
<accession>A0A7J5DUA9</accession>